<dbReference type="InterPro" id="IPR013830">
    <property type="entry name" value="SGNH_hydro"/>
</dbReference>
<dbReference type="EMBL" id="CACVAY010000052">
    <property type="protein sequence ID" value="CAA6812115.1"/>
    <property type="molecule type" value="Genomic_DNA"/>
</dbReference>
<proteinExistence type="predicted"/>
<dbReference type="InterPro" id="IPR002126">
    <property type="entry name" value="Cadherin-like_dom"/>
</dbReference>
<keyword evidence="1" id="KW-0732">Signal</keyword>
<feature type="chain" id="PRO_5028236521" description="Cadherin domain-containing protein" evidence="1">
    <location>
        <begin position="25"/>
        <end position="765"/>
    </location>
</feature>
<dbReference type="GO" id="GO:0007156">
    <property type="term" value="P:homophilic cell adhesion via plasma membrane adhesion molecules"/>
    <property type="evidence" value="ECO:0007669"/>
    <property type="project" value="InterPro"/>
</dbReference>
<dbReference type="Gene3D" id="3.40.50.1110">
    <property type="entry name" value="SGNH hydrolase"/>
    <property type="match status" value="1"/>
</dbReference>
<dbReference type="InterPro" id="IPR015919">
    <property type="entry name" value="Cadherin-like_sf"/>
</dbReference>
<dbReference type="PROSITE" id="PS50268">
    <property type="entry name" value="CADHERIN_2"/>
    <property type="match status" value="1"/>
</dbReference>
<dbReference type="GO" id="GO:0004622">
    <property type="term" value="F:phosphatidylcholine lysophospholipase activity"/>
    <property type="evidence" value="ECO:0007669"/>
    <property type="project" value="TreeGrafter"/>
</dbReference>
<gene>
    <name evidence="3" type="ORF">HELGO_WM14401</name>
</gene>
<dbReference type="CDD" id="cd11304">
    <property type="entry name" value="Cadherin_repeat"/>
    <property type="match status" value="1"/>
</dbReference>
<dbReference type="AlphaFoldDB" id="A0A6S6T6L6"/>
<evidence type="ECO:0000313" key="3">
    <source>
        <dbReference type="EMBL" id="CAA6812115.1"/>
    </source>
</evidence>
<evidence type="ECO:0000259" key="2">
    <source>
        <dbReference type="PROSITE" id="PS50268"/>
    </source>
</evidence>
<dbReference type="SUPFAM" id="SSF49313">
    <property type="entry name" value="Cadherin-like"/>
    <property type="match status" value="1"/>
</dbReference>
<name>A0A6S6T6L6_9GAMM</name>
<feature type="signal peptide" evidence="1">
    <location>
        <begin position="1"/>
        <end position="24"/>
    </location>
</feature>
<dbReference type="SUPFAM" id="SSF52266">
    <property type="entry name" value="SGNH hydrolase"/>
    <property type="match status" value="1"/>
</dbReference>
<sequence length="765" mass="77740">MPMYSSIKSLLVLLFAFIFLTACGGGGGSTTPTSSVTPVAPKVTIDATTQSNVSVVNGVVTVTASESGVGAGRLLASFDIPAGDSPVTSVVLVDTASGREDNTASRSAASYFDAVLSEDGSVIEVRVKSGEDATPPPGTYKVTLVVTNQTGGEQSIETVIVVSDVAEPVIAANQTFSVSEAAASDAAVGTLTITNDDSAVISSITLTDTVTQAISTDFASNNEGKITVLSTASLDFETTTSYTLSAIATSDGGASNAVELTITITDAADDAPEVTEKDYKVLAGRVAGTVIATLEFDRGSSDVTFELGGADAGNFTLDNNGVLTLNTTATAGATYTLTATATNSNGSSDAAAINVVVIAAPSYAGETPTLMAIGDSITQGKGGKTEAVAAADIATAQTDLDVKTVAATTAATADTNAGAAVNALGVDADTPDFTAAAAAAIAAETNAAGTAAETATATAKAAIEAAAATPADVGLLATARADAAAAKTATEGVLTTANTAKADAETAYTNAKTADVQRFSYRKELGELRDNDTNVSFTYIGSAEGPRNTSGAFLFSDNKHEGHSGFRIRQIFDVAAEYTCTQERFDNGACSNLNGAITGGPHPDAGNTEGKSYLQYSLEDLGNVPDVALVMLGTNDMAFRTAEGDAVAIAKADMEGLIAMLRESNPEMTILLGKIPPMDDLFGWGVNTASVVPFNNELQAIVNADAHATSQLYIVDHYTDFQGSGVEVDPIADTLHVGDGVHPNMAGEAEIAENWLQALQPLFTP</sequence>
<dbReference type="Gene3D" id="2.60.40.60">
    <property type="entry name" value="Cadherins"/>
    <property type="match status" value="1"/>
</dbReference>
<protein>
    <recommendedName>
        <fullName evidence="2">Cadherin domain-containing protein</fullName>
    </recommendedName>
</protein>
<dbReference type="InterPro" id="IPR051532">
    <property type="entry name" value="Ester_Hydrolysis_Enzymes"/>
</dbReference>
<dbReference type="InterPro" id="IPR036514">
    <property type="entry name" value="SGNH_hydro_sf"/>
</dbReference>
<feature type="domain" description="Cadherin" evidence="2">
    <location>
        <begin position="170"/>
        <end position="274"/>
    </location>
</feature>
<reference evidence="3" key="1">
    <citation type="submission" date="2020-01" db="EMBL/GenBank/DDBJ databases">
        <authorList>
            <person name="Meier V. D."/>
            <person name="Meier V D."/>
        </authorList>
    </citation>
    <scope>NUCLEOTIDE SEQUENCE</scope>
    <source>
        <strain evidence="3">HLG_WM_MAG_07</strain>
    </source>
</reference>
<dbReference type="PANTHER" id="PTHR30383">
    <property type="entry name" value="THIOESTERASE 1/PROTEASE 1/LYSOPHOSPHOLIPASE L1"/>
    <property type="match status" value="1"/>
</dbReference>
<dbReference type="Pfam" id="PF13472">
    <property type="entry name" value="Lipase_GDSL_2"/>
    <property type="match status" value="1"/>
</dbReference>
<dbReference type="PANTHER" id="PTHR30383:SF5">
    <property type="entry name" value="SGNH HYDROLASE-TYPE ESTERASE DOMAIN-CONTAINING PROTEIN"/>
    <property type="match status" value="1"/>
</dbReference>
<evidence type="ECO:0000256" key="1">
    <source>
        <dbReference type="SAM" id="SignalP"/>
    </source>
</evidence>
<dbReference type="GO" id="GO:0016020">
    <property type="term" value="C:membrane"/>
    <property type="evidence" value="ECO:0007669"/>
    <property type="project" value="InterPro"/>
</dbReference>
<organism evidence="3">
    <name type="scientific">uncultured Thiotrichaceae bacterium</name>
    <dbReference type="NCBI Taxonomy" id="298394"/>
    <lineage>
        <taxon>Bacteria</taxon>
        <taxon>Pseudomonadati</taxon>
        <taxon>Pseudomonadota</taxon>
        <taxon>Gammaproteobacteria</taxon>
        <taxon>Thiotrichales</taxon>
        <taxon>Thiotrichaceae</taxon>
        <taxon>environmental samples</taxon>
    </lineage>
</organism>
<accession>A0A6S6T6L6</accession>
<dbReference type="GO" id="GO:0005509">
    <property type="term" value="F:calcium ion binding"/>
    <property type="evidence" value="ECO:0007669"/>
    <property type="project" value="InterPro"/>
</dbReference>